<evidence type="ECO:0000313" key="2">
    <source>
        <dbReference type="EMBL" id="GAA1677616.1"/>
    </source>
</evidence>
<evidence type="ECO:0000256" key="1">
    <source>
        <dbReference type="SAM" id="SignalP"/>
    </source>
</evidence>
<dbReference type="RefSeq" id="WP_346112905.1">
    <property type="nucleotide sequence ID" value="NZ_BAAAMU010000110.1"/>
</dbReference>
<dbReference type="PRINTS" id="PR00313">
    <property type="entry name" value="CABNDNGRPT"/>
</dbReference>
<evidence type="ECO:0000313" key="3">
    <source>
        <dbReference type="Proteomes" id="UP001500064"/>
    </source>
</evidence>
<dbReference type="Proteomes" id="UP001500064">
    <property type="component" value="Unassembled WGS sequence"/>
</dbReference>
<organism evidence="2 3">
    <name type="scientific">Nonomuraea maheshkhaliensis</name>
    <dbReference type="NCBI Taxonomy" id="419590"/>
    <lineage>
        <taxon>Bacteria</taxon>
        <taxon>Bacillati</taxon>
        <taxon>Actinomycetota</taxon>
        <taxon>Actinomycetes</taxon>
        <taxon>Streptosporangiales</taxon>
        <taxon>Streptosporangiaceae</taxon>
        <taxon>Nonomuraea</taxon>
    </lineage>
</organism>
<evidence type="ECO:0008006" key="4">
    <source>
        <dbReference type="Google" id="ProtNLM"/>
    </source>
</evidence>
<dbReference type="Pfam" id="PF00353">
    <property type="entry name" value="HemolysinCabind"/>
    <property type="match status" value="1"/>
</dbReference>
<feature type="signal peptide" evidence="1">
    <location>
        <begin position="1"/>
        <end position="23"/>
    </location>
</feature>
<feature type="chain" id="PRO_5045036074" description="Calcium-binding protein" evidence="1">
    <location>
        <begin position="24"/>
        <end position="291"/>
    </location>
</feature>
<dbReference type="EMBL" id="BAAAMU010000110">
    <property type="protein sequence ID" value="GAA1677616.1"/>
    <property type="molecule type" value="Genomic_DNA"/>
</dbReference>
<keyword evidence="1" id="KW-0732">Signal</keyword>
<name>A0ABN2GVS6_9ACTN</name>
<dbReference type="InterPro" id="IPR011049">
    <property type="entry name" value="Serralysin-like_metalloprot_C"/>
</dbReference>
<comment type="caution">
    <text evidence="2">The sequence shown here is derived from an EMBL/GenBank/DDBJ whole genome shotgun (WGS) entry which is preliminary data.</text>
</comment>
<dbReference type="SUPFAM" id="SSF51120">
    <property type="entry name" value="beta-Roll"/>
    <property type="match status" value="1"/>
</dbReference>
<proteinExistence type="predicted"/>
<dbReference type="Gene3D" id="2.150.10.10">
    <property type="entry name" value="Serralysin-like metalloprotease, C-terminal"/>
    <property type="match status" value="1"/>
</dbReference>
<reference evidence="2 3" key="1">
    <citation type="journal article" date="2019" name="Int. J. Syst. Evol. Microbiol.">
        <title>The Global Catalogue of Microorganisms (GCM) 10K type strain sequencing project: providing services to taxonomists for standard genome sequencing and annotation.</title>
        <authorList>
            <consortium name="The Broad Institute Genomics Platform"/>
            <consortium name="The Broad Institute Genome Sequencing Center for Infectious Disease"/>
            <person name="Wu L."/>
            <person name="Ma J."/>
        </authorList>
    </citation>
    <scope>NUCLEOTIDE SEQUENCE [LARGE SCALE GENOMIC DNA]</scope>
    <source>
        <strain evidence="2 3">JCM 13929</strain>
    </source>
</reference>
<gene>
    <name evidence="2" type="ORF">GCM10009733_088200</name>
</gene>
<sequence length="291" mass="29086">MRVLKRSALALPLLGGLAAAALAATPVTAQAQAGAQAGSSAGTSSASVRVVTGGFLQLDYVGSADANNVLIMLESGTDAVRINDSVSIVPGPGCVQAPGDATTVRCSVGISRIGARLGTGADTFTSLVPLIGTVEGDAGDDLFRPSRSEGNLNSRIMYVGGAGVDTATYQGVPATGPTGSTGVRVALDGQANDGRDATASRPADQDNVQTENLIGSSAADNLTGDRFANRLTGGNGRDSLSGGLGDDVLDLRDQAADQLSFCGDGIGDTAFADRAALDPVSVDCETVERAN</sequence>
<keyword evidence="3" id="KW-1185">Reference proteome</keyword>
<protein>
    <recommendedName>
        <fullName evidence="4">Calcium-binding protein</fullName>
    </recommendedName>
</protein>
<accession>A0ABN2GVS6</accession>
<dbReference type="InterPro" id="IPR001343">
    <property type="entry name" value="Hemolysn_Ca-bd"/>
</dbReference>